<sequence length="135" mass="15629">MENSNDSLTNNQEEKTQNRRKAKVFMTKEKIETMKNMIKRGDSTKAIAIDLDISESCARLYKRKIEEGQEALIVPKSNINYIREEISQNIVNIVTENNATTLHGIQTNLCKRGIERSLSTICRTLKKKNFIRKRI</sequence>
<evidence type="ECO:0000313" key="2">
    <source>
        <dbReference type="EMBL" id="KII64686.1"/>
    </source>
</evidence>
<name>A0A0C2MCB8_THEKT</name>
<reference evidence="2 3" key="1">
    <citation type="journal article" date="2014" name="Genome Biol. Evol.">
        <title>The genome of the myxosporean Thelohanellus kitauei shows adaptations to nutrient acquisition within its fish host.</title>
        <authorList>
            <person name="Yang Y."/>
            <person name="Xiong J."/>
            <person name="Zhou Z."/>
            <person name="Huo F."/>
            <person name="Miao W."/>
            <person name="Ran C."/>
            <person name="Liu Y."/>
            <person name="Zhang J."/>
            <person name="Feng J."/>
            <person name="Wang M."/>
            <person name="Wang M."/>
            <person name="Wang L."/>
            <person name="Yao B."/>
        </authorList>
    </citation>
    <scope>NUCLEOTIDE SEQUENCE [LARGE SCALE GENOMIC DNA]</scope>
    <source>
        <strain evidence="2">Wuqing</strain>
    </source>
</reference>
<protein>
    <submittedName>
        <fullName evidence="2">Uncharacterized protein</fullName>
    </submittedName>
</protein>
<accession>A0A0C2MCB8</accession>
<dbReference type="InterPro" id="IPR009057">
    <property type="entry name" value="Homeodomain-like_sf"/>
</dbReference>
<evidence type="ECO:0000313" key="3">
    <source>
        <dbReference type="Proteomes" id="UP000031668"/>
    </source>
</evidence>
<dbReference type="Proteomes" id="UP000031668">
    <property type="component" value="Unassembled WGS sequence"/>
</dbReference>
<dbReference type="SUPFAM" id="SSF46689">
    <property type="entry name" value="Homeodomain-like"/>
    <property type="match status" value="1"/>
</dbReference>
<comment type="caution">
    <text evidence="2">The sequence shown here is derived from an EMBL/GenBank/DDBJ whole genome shotgun (WGS) entry which is preliminary data.</text>
</comment>
<gene>
    <name evidence="2" type="ORF">RF11_05475</name>
</gene>
<evidence type="ECO:0000256" key="1">
    <source>
        <dbReference type="SAM" id="MobiDB-lite"/>
    </source>
</evidence>
<proteinExistence type="predicted"/>
<dbReference type="AlphaFoldDB" id="A0A0C2MCB8"/>
<organism evidence="2 3">
    <name type="scientific">Thelohanellus kitauei</name>
    <name type="common">Myxosporean</name>
    <dbReference type="NCBI Taxonomy" id="669202"/>
    <lineage>
        <taxon>Eukaryota</taxon>
        <taxon>Metazoa</taxon>
        <taxon>Cnidaria</taxon>
        <taxon>Myxozoa</taxon>
        <taxon>Myxosporea</taxon>
        <taxon>Bivalvulida</taxon>
        <taxon>Platysporina</taxon>
        <taxon>Myxobolidae</taxon>
        <taxon>Thelohanellus</taxon>
    </lineage>
</organism>
<keyword evidence="3" id="KW-1185">Reference proteome</keyword>
<dbReference type="EMBL" id="JWZT01004123">
    <property type="protein sequence ID" value="KII64686.1"/>
    <property type="molecule type" value="Genomic_DNA"/>
</dbReference>
<feature type="region of interest" description="Disordered" evidence="1">
    <location>
        <begin position="1"/>
        <end position="21"/>
    </location>
</feature>
<feature type="compositionally biased region" description="Polar residues" evidence="1">
    <location>
        <begin position="1"/>
        <end position="11"/>
    </location>
</feature>